<feature type="transmembrane region" description="Helical" evidence="1">
    <location>
        <begin position="107"/>
        <end position="129"/>
    </location>
</feature>
<keyword evidence="1" id="KW-0472">Membrane</keyword>
<evidence type="ECO:0000313" key="2">
    <source>
        <dbReference type="EMBL" id="SDQ49289.1"/>
    </source>
</evidence>
<dbReference type="STRING" id="553311.SAMN05216231_1688"/>
<feature type="transmembrane region" description="Helical" evidence="1">
    <location>
        <begin position="135"/>
        <end position="152"/>
    </location>
</feature>
<dbReference type="AlphaFoldDB" id="A0A1H1BBJ4"/>
<keyword evidence="3" id="KW-1185">Reference proteome</keyword>
<feature type="transmembrane region" description="Helical" evidence="1">
    <location>
        <begin position="159"/>
        <end position="177"/>
    </location>
</feature>
<feature type="transmembrane region" description="Helical" evidence="1">
    <location>
        <begin position="55"/>
        <end position="73"/>
    </location>
</feature>
<dbReference type="RefSeq" id="WP_092492539.1">
    <property type="nucleotide sequence ID" value="NZ_FNKD01000002.1"/>
</dbReference>
<accession>A0A1H1BBJ4</accession>
<feature type="transmembrane region" description="Helical" evidence="1">
    <location>
        <begin position="79"/>
        <end position="95"/>
    </location>
</feature>
<gene>
    <name evidence="2" type="ORF">SAMN05216231_1688</name>
</gene>
<dbReference type="Proteomes" id="UP000199444">
    <property type="component" value="Unassembled WGS sequence"/>
</dbReference>
<organism evidence="2 3">
    <name type="scientific">Virgibacillus salinus</name>
    <dbReference type="NCBI Taxonomy" id="553311"/>
    <lineage>
        <taxon>Bacteria</taxon>
        <taxon>Bacillati</taxon>
        <taxon>Bacillota</taxon>
        <taxon>Bacilli</taxon>
        <taxon>Bacillales</taxon>
        <taxon>Bacillaceae</taxon>
        <taxon>Virgibacillus</taxon>
    </lineage>
</organism>
<keyword evidence="1" id="KW-1133">Transmembrane helix</keyword>
<name>A0A1H1BBJ4_9BACI</name>
<evidence type="ECO:0000313" key="3">
    <source>
        <dbReference type="Proteomes" id="UP000199444"/>
    </source>
</evidence>
<sequence>MSDRRIATVVEEIHYWKEHNLLPDVYCDFLLAIYTNGEGVGEENTGKNRINIVKAIQLTLLSLLLPFAFLVIYFTEFPASLQVSTLFLFVTYSYWMSRVYSQKLTIYYHLSIVTFLLLLLLMSIYISTLFTANQWFLQFVMIINVISWYFFSRRIDIKYLKIVSIFGIAFVILYIVLQKIHILSL</sequence>
<proteinExistence type="predicted"/>
<evidence type="ECO:0000256" key="1">
    <source>
        <dbReference type="SAM" id="Phobius"/>
    </source>
</evidence>
<keyword evidence="1" id="KW-0812">Transmembrane</keyword>
<protein>
    <submittedName>
        <fullName evidence="2">Uncharacterized protein</fullName>
    </submittedName>
</protein>
<reference evidence="2 3" key="1">
    <citation type="submission" date="2016-10" db="EMBL/GenBank/DDBJ databases">
        <authorList>
            <person name="de Groot N.N."/>
        </authorList>
    </citation>
    <scope>NUCLEOTIDE SEQUENCE [LARGE SCALE GENOMIC DNA]</scope>
    <source>
        <strain evidence="2 3">CGMCC 1.10449</strain>
    </source>
</reference>
<dbReference type="EMBL" id="FNKD01000002">
    <property type="protein sequence ID" value="SDQ49289.1"/>
    <property type="molecule type" value="Genomic_DNA"/>
</dbReference>